<keyword evidence="3" id="KW-1185">Reference proteome</keyword>
<dbReference type="OrthoDB" id="160374at2759"/>
<evidence type="ECO:0000259" key="1">
    <source>
        <dbReference type="Pfam" id="PF10441"/>
    </source>
</evidence>
<dbReference type="InterPro" id="IPR052609">
    <property type="entry name" value="Ribosome_Biogenesis_Reg"/>
</dbReference>
<comment type="caution">
    <text evidence="2">The sequence shown here is derived from an EMBL/GenBank/DDBJ whole genome shotgun (WGS) entry which is preliminary data.</text>
</comment>
<gene>
    <name evidence="2" type="ORF">GQ602_004447</name>
</gene>
<dbReference type="Proteomes" id="UP000562929">
    <property type="component" value="Unassembled WGS sequence"/>
</dbReference>
<sequence length="1350" mass="149517">MTDLVKTVRAIDQTGAGENGENLQHLWSCLTASSGRHFHAAEESTLRWLLKAMNEASAAAETVRRYPLTWTILACVFQRVPLFSLAKSLADRKFVAVLQQTFKEISKPVSGSSSPASSKRKRNSTVGYDLSQLQARQGCLETATEAFKALELLLGRLESSEEAFSRHRMGVEHIKSLLCTSAAEAVKIVAPALAICELLISESSEQLEGSESWINIISMVWDLHLQADNDTVEVATHLFPPSAMILARIGDLPYDSEVDVPQLLKCKWSADLRLFMQKNLIVPCKKDFVRQKSFEPLARAMNASKNIIQYSAPALYFLCSDDSGAISKGELRKENVEWLRRTFKTVELAIAERSDRNAIMQTILDRAIQRLASVDTDDLRRVCRGYALHESETDWALLSKAMTCDADILQVTDEGVSLRADVCDRILRAESGSATDGAISVIMGAIIDGYRTRRSLDSFLQLWFEQLSREERQRNGEPLLWSKVGRLPNSTPALCSFLEAELSPTQLLGVISWVEAQTTESQPQSLCIFASTITSALRSEVFVDAVGRSLLDLVAAVDGSQPAAALKWRVVSQTMNWTAPGERIDIWNSFKKPLSKILKKSPIVSSATFEAFKYCFQAWDCLSLTAQADEPALLIESFSKRLAAQEFGPLVLDRSRLPFTEASAKADFQEDNALQHYLMWCAFGSSRFSKLHFARKGDLPPVLSKALTITDTGVEHVEFLWDALLCNEINLNDAQLAATLVNRLVTALDGSVEAKSTGPGEQSLIWIKMLTRIPIEVFSRGQREQLMRVFNRLRARMAEPSNRTTPHAWKMTLSLASKMMRRPTFYQGMSFSDLVDLAAAVSKISVDGSTDCETILELIQRYLSVASATIRQMADHLDERGIQYFLGASKFVSDCSTRLRTEADANTSGLGLSMTLLQTLHGELSRTSNVRAHEALASLTDESKEVLSRCISVTVSKFVSGKKLLSSSSSAAAINLLAALDAASVFESFEGLLEPTSSAMRELDERTKEQMQQGDLKAWKIQAFLQAHLSATGAVSRPTKMVSLAKLPSKLQQPLLKELIASTTKHMSSDERRQFLGELIDELGKGWDTDGQILAIQTIVEQLTDSNDQHDKTDAFSLAAAHSQLTLSLLQLPKSQQAVQICHVLQTLLENRPQAMGQWNIELTLSTVCDLSSTSSYEPSLSFTSLCKLVEVVIKKHRLRLEGHYHILLSALQALLRNLIIKQSASPCLETTPEAKAQAYARLISLICEPTAGAVSRTQLHGALESATDAAKRSASRHMYLVMMQYVKLQLEKSVPKVTREALEPAMNAIFDITPPEVRKILNDAVQGGGRAILREMFRRYVKFGKWSGV</sequence>
<organism evidence="2 3">
    <name type="scientific">Ophiocordyceps camponoti-floridani</name>
    <dbReference type="NCBI Taxonomy" id="2030778"/>
    <lineage>
        <taxon>Eukaryota</taxon>
        <taxon>Fungi</taxon>
        <taxon>Dikarya</taxon>
        <taxon>Ascomycota</taxon>
        <taxon>Pezizomycotina</taxon>
        <taxon>Sordariomycetes</taxon>
        <taxon>Hypocreomycetidae</taxon>
        <taxon>Hypocreales</taxon>
        <taxon>Ophiocordycipitaceae</taxon>
        <taxon>Ophiocordyceps</taxon>
    </lineage>
</organism>
<name>A0A8H4VDU1_9HYPO</name>
<dbReference type="PANTHER" id="PTHR15682:SF2">
    <property type="entry name" value="UNHEALTHY RIBOSOME BIOGENESIS PROTEIN 2 HOMOLOG"/>
    <property type="match status" value="1"/>
</dbReference>
<dbReference type="GO" id="GO:0005730">
    <property type="term" value="C:nucleolus"/>
    <property type="evidence" value="ECO:0007669"/>
    <property type="project" value="TreeGrafter"/>
</dbReference>
<protein>
    <submittedName>
        <fullName evidence="2">Nucleolar 27S pre-rRNA processing protein</fullName>
    </submittedName>
</protein>
<evidence type="ECO:0000313" key="3">
    <source>
        <dbReference type="Proteomes" id="UP000562929"/>
    </source>
</evidence>
<dbReference type="GO" id="GO:0042254">
    <property type="term" value="P:ribosome biogenesis"/>
    <property type="evidence" value="ECO:0007669"/>
    <property type="project" value="TreeGrafter"/>
</dbReference>
<reference evidence="2 3" key="1">
    <citation type="journal article" date="2020" name="G3 (Bethesda)">
        <title>Genetic Underpinnings of Host Manipulation by Ophiocordyceps as Revealed by Comparative Transcriptomics.</title>
        <authorList>
            <person name="Will I."/>
            <person name="Das B."/>
            <person name="Trinh T."/>
            <person name="Brachmann A."/>
            <person name="Ohm R.A."/>
            <person name="de Bekker C."/>
        </authorList>
    </citation>
    <scope>NUCLEOTIDE SEQUENCE [LARGE SCALE GENOMIC DNA]</scope>
    <source>
        <strain evidence="2 3">EC05</strain>
    </source>
</reference>
<dbReference type="InterPro" id="IPR018849">
    <property type="entry name" value="Urb2/Npa2_C"/>
</dbReference>
<proteinExistence type="predicted"/>
<dbReference type="Pfam" id="PF10441">
    <property type="entry name" value="Urb2"/>
    <property type="match status" value="1"/>
</dbReference>
<evidence type="ECO:0000313" key="2">
    <source>
        <dbReference type="EMBL" id="KAF4587754.1"/>
    </source>
</evidence>
<dbReference type="PANTHER" id="PTHR15682">
    <property type="entry name" value="UNHEALTHY RIBOSOME BIOGENESIS PROTEIN 2 HOMOLOG"/>
    <property type="match status" value="1"/>
</dbReference>
<dbReference type="EMBL" id="JAACLJ010000004">
    <property type="protein sequence ID" value="KAF4587754.1"/>
    <property type="molecule type" value="Genomic_DNA"/>
</dbReference>
<feature type="domain" description="Nucleolar 27S pre-rRNA processing Urb2/Npa2 C-terminal" evidence="1">
    <location>
        <begin position="1140"/>
        <end position="1349"/>
    </location>
</feature>
<accession>A0A8H4VDU1</accession>